<name>A0ABD1XKN8_9MARC</name>
<dbReference type="EMBL" id="JBHFFA010000008">
    <property type="protein sequence ID" value="KAL2609515.1"/>
    <property type="molecule type" value="Genomic_DNA"/>
</dbReference>
<dbReference type="AlphaFoldDB" id="A0ABD1XKN8"/>
<evidence type="ECO:0000313" key="3">
    <source>
        <dbReference type="Proteomes" id="UP001605036"/>
    </source>
</evidence>
<sequence>MEKGVDLRQQLRCQGGTEVWTALIRREPVLRCHGSILAPHTLANSAKQAFNPDPDSKSRRSSVRLWTNRNRGNLRIDPLVEIRISYHIQQISVPDSRVELNDRNDGLRMEC</sequence>
<keyword evidence="3" id="KW-1185">Reference proteome</keyword>
<evidence type="ECO:0000256" key="1">
    <source>
        <dbReference type="SAM" id="MobiDB-lite"/>
    </source>
</evidence>
<protein>
    <submittedName>
        <fullName evidence="2">Uncharacterized protein</fullName>
    </submittedName>
</protein>
<feature type="region of interest" description="Disordered" evidence="1">
    <location>
        <begin position="43"/>
        <end position="62"/>
    </location>
</feature>
<reference evidence="2 3" key="1">
    <citation type="submission" date="2024-09" db="EMBL/GenBank/DDBJ databases">
        <title>Chromosome-scale assembly of Riccia fluitans.</title>
        <authorList>
            <person name="Paukszto L."/>
            <person name="Sawicki J."/>
            <person name="Karawczyk K."/>
            <person name="Piernik-Szablinska J."/>
            <person name="Szczecinska M."/>
            <person name="Mazdziarz M."/>
        </authorList>
    </citation>
    <scope>NUCLEOTIDE SEQUENCE [LARGE SCALE GENOMIC DNA]</scope>
    <source>
        <strain evidence="2">Rf_01</strain>
        <tissue evidence="2">Aerial parts of the thallus</tissue>
    </source>
</reference>
<gene>
    <name evidence="2" type="ORF">R1flu_028088</name>
</gene>
<accession>A0ABD1XKN8</accession>
<organism evidence="2 3">
    <name type="scientific">Riccia fluitans</name>
    <dbReference type="NCBI Taxonomy" id="41844"/>
    <lineage>
        <taxon>Eukaryota</taxon>
        <taxon>Viridiplantae</taxon>
        <taxon>Streptophyta</taxon>
        <taxon>Embryophyta</taxon>
        <taxon>Marchantiophyta</taxon>
        <taxon>Marchantiopsida</taxon>
        <taxon>Marchantiidae</taxon>
        <taxon>Marchantiales</taxon>
        <taxon>Ricciaceae</taxon>
        <taxon>Riccia</taxon>
    </lineage>
</organism>
<comment type="caution">
    <text evidence="2">The sequence shown here is derived from an EMBL/GenBank/DDBJ whole genome shotgun (WGS) entry which is preliminary data.</text>
</comment>
<proteinExistence type="predicted"/>
<dbReference type="Proteomes" id="UP001605036">
    <property type="component" value="Unassembled WGS sequence"/>
</dbReference>
<evidence type="ECO:0000313" key="2">
    <source>
        <dbReference type="EMBL" id="KAL2609515.1"/>
    </source>
</evidence>